<feature type="binding site" evidence="6">
    <location>
        <position position="78"/>
    </location>
    <ligand>
        <name>NAD(+)</name>
        <dbReference type="ChEBI" id="CHEBI:57540"/>
    </ligand>
</feature>
<feature type="region of interest" description="Disordered" evidence="7">
    <location>
        <begin position="27"/>
        <end position="57"/>
    </location>
</feature>
<organism evidence="9 10">
    <name type="scientific">Frondihabitans peucedani</name>
    <dbReference type="NCBI Taxonomy" id="598626"/>
    <lineage>
        <taxon>Bacteria</taxon>
        <taxon>Bacillati</taxon>
        <taxon>Actinomycetota</taxon>
        <taxon>Actinomycetes</taxon>
        <taxon>Micrococcales</taxon>
        <taxon>Microbacteriaceae</taxon>
        <taxon>Frondihabitans</taxon>
    </lineage>
</organism>
<comment type="catalytic activity">
    <reaction evidence="6">
        <text>a thymidine in DNA + NAD(+) = an N-(ADP-alpha-D-ribosyl)-thymidine in DNA + nicotinamide + H(+)</text>
        <dbReference type="Rhea" id="RHEA:71651"/>
        <dbReference type="Rhea" id="RHEA-COMP:13556"/>
        <dbReference type="Rhea" id="RHEA-COMP:18051"/>
        <dbReference type="ChEBI" id="CHEBI:15378"/>
        <dbReference type="ChEBI" id="CHEBI:17154"/>
        <dbReference type="ChEBI" id="CHEBI:57540"/>
        <dbReference type="ChEBI" id="CHEBI:137386"/>
        <dbReference type="ChEBI" id="CHEBI:191199"/>
    </reaction>
</comment>
<dbReference type="Proteomes" id="UP001501594">
    <property type="component" value="Unassembled WGS sequence"/>
</dbReference>
<dbReference type="EMBL" id="BAABAU010000001">
    <property type="protein sequence ID" value="GAA4266406.1"/>
    <property type="molecule type" value="Genomic_DNA"/>
</dbReference>
<dbReference type="RefSeq" id="WP_344795602.1">
    <property type="nucleotide sequence ID" value="NZ_BAABAU010000001.1"/>
</dbReference>
<feature type="active site" evidence="6">
    <location>
        <position position="207"/>
    </location>
</feature>
<feature type="active site" description="Proton acceptor" evidence="6">
    <location>
        <position position="104"/>
    </location>
</feature>
<comment type="similarity">
    <text evidence="6">Belongs to the DarT ADP-ribosyltransferase family.</text>
</comment>
<keyword evidence="4 6" id="KW-0548">Nucleotidyltransferase</keyword>
<comment type="caution">
    <text evidence="6">Lacks conserved residue(s) required for the propagation of feature annotation.</text>
</comment>
<evidence type="ECO:0000313" key="9">
    <source>
        <dbReference type="EMBL" id="GAA4266406.1"/>
    </source>
</evidence>
<keyword evidence="1 6" id="KW-1277">Toxin-antitoxin system</keyword>
<feature type="compositionally biased region" description="Low complexity" evidence="7">
    <location>
        <begin position="31"/>
        <end position="54"/>
    </location>
</feature>
<feature type="domain" description="DarT" evidence="8">
    <location>
        <begin position="65"/>
        <end position="255"/>
    </location>
</feature>
<protein>
    <recommendedName>
        <fullName evidence="8">DarT domain-containing protein</fullName>
    </recommendedName>
</protein>
<feature type="binding site" evidence="6">
    <location>
        <begin position="69"/>
        <end position="71"/>
    </location>
    <ligand>
        <name>NAD(+)</name>
        <dbReference type="ChEBI" id="CHEBI:57540"/>
    </ligand>
</feature>
<keyword evidence="2 6" id="KW-0328">Glycosyltransferase</keyword>
<evidence type="ECO:0000256" key="7">
    <source>
        <dbReference type="SAM" id="MobiDB-lite"/>
    </source>
</evidence>
<sequence>MTECIHGLDEELCDVCAPRQTIQVQDPVPPARKATPARRAPVRAPGAKRAPAATDPLPDIDLATMRVHHWTHLSNLEGILSAGIIRSDASPELDVSSADAREKRAAVTLPDGSTAAEHVPFALSPDAATWDEVRKGAEGDRWSAAARGTRPTDFVILVAPVSALGDSFVVADGDATAPLTRFAAGLSEGGPLVRRASLADPELLGVEILVPGSFDLDALTLIGVPNDRVRDQVKALVKQAGGVVPRVAIYPPWFRPSED</sequence>
<gene>
    <name evidence="9" type="ORF">GCM10022256_20180</name>
</gene>
<proteinExistence type="inferred from homology"/>
<accession>A0ABP8E2E0</accession>
<dbReference type="InterPro" id="IPR029494">
    <property type="entry name" value="DarT"/>
</dbReference>
<evidence type="ECO:0000256" key="6">
    <source>
        <dbReference type="PROSITE-ProRule" id="PRU01362"/>
    </source>
</evidence>
<evidence type="ECO:0000259" key="8">
    <source>
        <dbReference type="PROSITE" id="PS52018"/>
    </source>
</evidence>
<evidence type="ECO:0000256" key="5">
    <source>
        <dbReference type="ARBA" id="ARBA00023125"/>
    </source>
</evidence>
<comment type="caution">
    <text evidence="9">The sequence shown here is derived from an EMBL/GenBank/DDBJ whole genome shotgun (WGS) entry which is preliminary data.</text>
</comment>
<evidence type="ECO:0000256" key="3">
    <source>
        <dbReference type="ARBA" id="ARBA00022679"/>
    </source>
</evidence>
<evidence type="ECO:0000256" key="2">
    <source>
        <dbReference type="ARBA" id="ARBA00022676"/>
    </source>
</evidence>
<dbReference type="PROSITE" id="PS52018">
    <property type="entry name" value="DART"/>
    <property type="match status" value="1"/>
</dbReference>
<keyword evidence="10" id="KW-1185">Reference proteome</keyword>
<keyword evidence="3 6" id="KW-0808">Transferase</keyword>
<name>A0ABP8E2E0_9MICO</name>
<dbReference type="Pfam" id="PF14487">
    <property type="entry name" value="DarT"/>
    <property type="match status" value="2"/>
</dbReference>
<evidence type="ECO:0000313" key="10">
    <source>
        <dbReference type="Proteomes" id="UP001501594"/>
    </source>
</evidence>
<evidence type="ECO:0000256" key="1">
    <source>
        <dbReference type="ARBA" id="ARBA00022649"/>
    </source>
</evidence>
<keyword evidence="5 6" id="KW-0238">DNA-binding</keyword>
<reference evidence="10" key="1">
    <citation type="journal article" date="2019" name="Int. J. Syst. Evol. Microbiol.">
        <title>The Global Catalogue of Microorganisms (GCM) 10K type strain sequencing project: providing services to taxonomists for standard genome sequencing and annotation.</title>
        <authorList>
            <consortium name="The Broad Institute Genomics Platform"/>
            <consortium name="The Broad Institute Genome Sequencing Center for Infectious Disease"/>
            <person name="Wu L."/>
            <person name="Ma J."/>
        </authorList>
    </citation>
    <scope>NUCLEOTIDE SEQUENCE [LARGE SCALE GENOMIC DNA]</scope>
    <source>
        <strain evidence="10">JCM 17442</strain>
    </source>
</reference>
<evidence type="ECO:0000256" key="4">
    <source>
        <dbReference type="ARBA" id="ARBA00022695"/>
    </source>
</evidence>
<feature type="binding site" evidence="6">
    <location>
        <position position="104"/>
    </location>
    <ligand>
        <name>NAD(+)</name>
        <dbReference type="ChEBI" id="CHEBI:57540"/>
    </ligand>
</feature>